<keyword evidence="2" id="KW-1185">Reference proteome</keyword>
<proteinExistence type="predicted"/>
<dbReference type="EMBL" id="KK118692">
    <property type="protein sequence ID" value="KFM73611.1"/>
    <property type="molecule type" value="Genomic_DNA"/>
</dbReference>
<gene>
    <name evidence="1" type="ORF">X975_07431</name>
</gene>
<dbReference type="AlphaFoldDB" id="A0A087U8C2"/>
<sequence length="44" mass="5055">MNQYGNIGYKDAQFISMCICVQKGKCLSFTVTFSVFKHFQKLSL</sequence>
<evidence type="ECO:0000313" key="2">
    <source>
        <dbReference type="Proteomes" id="UP000054359"/>
    </source>
</evidence>
<name>A0A087U8C2_STEMI</name>
<dbReference type="Proteomes" id="UP000054359">
    <property type="component" value="Unassembled WGS sequence"/>
</dbReference>
<evidence type="ECO:0000313" key="1">
    <source>
        <dbReference type="EMBL" id="KFM73611.1"/>
    </source>
</evidence>
<organism evidence="1 2">
    <name type="scientific">Stegodyphus mimosarum</name>
    <name type="common">African social velvet spider</name>
    <dbReference type="NCBI Taxonomy" id="407821"/>
    <lineage>
        <taxon>Eukaryota</taxon>
        <taxon>Metazoa</taxon>
        <taxon>Ecdysozoa</taxon>
        <taxon>Arthropoda</taxon>
        <taxon>Chelicerata</taxon>
        <taxon>Arachnida</taxon>
        <taxon>Araneae</taxon>
        <taxon>Araneomorphae</taxon>
        <taxon>Entelegynae</taxon>
        <taxon>Eresoidea</taxon>
        <taxon>Eresidae</taxon>
        <taxon>Stegodyphus</taxon>
    </lineage>
</organism>
<accession>A0A087U8C2</accession>
<protein>
    <submittedName>
        <fullName evidence="1">Uncharacterized protein</fullName>
    </submittedName>
</protein>
<feature type="non-terminal residue" evidence="1">
    <location>
        <position position="44"/>
    </location>
</feature>
<reference evidence="1 2" key="1">
    <citation type="submission" date="2013-11" db="EMBL/GenBank/DDBJ databases">
        <title>Genome sequencing of Stegodyphus mimosarum.</title>
        <authorList>
            <person name="Bechsgaard J."/>
        </authorList>
    </citation>
    <scope>NUCLEOTIDE SEQUENCE [LARGE SCALE GENOMIC DNA]</scope>
</reference>